<sequence length="143" mass="16152">MRQRVDATGKHQMRTSILNVDHRRVDRLHAAGAVAHHCPGRYLMAATQTQSDETADVDFIGRRTDTTKNDLIKVARQKRLADQQCASGLHCQIARRKRPGRIAPFEKRRSRAIDDIHGLESHGFSFCQIQKARNNCSAPSRAL</sequence>
<dbReference type="EMBL" id="JDSS02000018">
    <property type="protein sequence ID" value="KFB69174.1"/>
    <property type="molecule type" value="Genomic_DNA"/>
</dbReference>
<evidence type="ECO:0000313" key="1">
    <source>
        <dbReference type="EMBL" id="KFB69174.1"/>
    </source>
</evidence>
<gene>
    <name evidence="1" type="ORF">CAPSK01_001366</name>
</gene>
<protein>
    <submittedName>
        <fullName evidence="1">Uncharacterized protein</fullName>
    </submittedName>
</protein>
<accession>A0A084Y380</accession>
<proteinExistence type="predicted"/>
<dbReference type="AlphaFoldDB" id="A0A084Y380"/>
<evidence type="ECO:0000313" key="2">
    <source>
        <dbReference type="Proteomes" id="UP000019812"/>
    </source>
</evidence>
<name>A0A084Y380_9PROT</name>
<reference evidence="1 2" key="1">
    <citation type="submission" date="2014-07" db="EMBL/GenBank/DDBJ databases">
        <title>Expanding our view of genomic diversity in Candidatus Accumulibacter clades.</title>
        <authorList>
            <person name="Skennerton C.T."/>
            <person name="Barr J.J."/>
            <person name="Slater F.R."/>
            <person name="Bond P.L."/>
            <person name="Tyson G.W."/>
        </authorList>
    </citation>
    <scope>NUCLEOTIDE SEQUENCE [LARGE SCALE GENOMIC DNA]</scope>
    <source>
        <strain evidence="2">SK-01</strain>
    </source>
</reference>
<dbReference type="Proteomes" id="UP000019812">
    <property type="component" value="Unassembled WGS sequence"/>
</dbReference>
<organism evidence="1 2">
    <name type="scientific">Candidatus Accumulibacter vicinus</name>
    <dbReference type="NCBI Taxonomy" id="2954382"/>
    <lineage>
        <taxon>Bacteria</taxon>
        <taxon>Pseudomonadati</taxon>
        <taxon>Pseudomonadota</taxon>
        <taxon>Betaproteobacteria</taxon>
        <taxon>Candidatus Accumulibacter</taxon>
    </lineage>
</organism>
<comment type="caution">
    <text evidence="1">The sequence shown here is derived from an EMBL/GenBank/DDBJ whole genome shotgun (WGS) entry which is preliminary data.</text>
</comment>